<keyword evidence="2" id="KW-0449">Lipoprotein</keyword>
<dbReference type="PANTHER" id="PTHR37625">
    <property type="entry name" value="OUTER MEMBRANE LIPOPROTEIN-RELATED"/>
    <property type="match status" value="1"/>
</dbReference>
<name>A0ABV9A0M3_9NEIS</name>
<dbReference type="PANTHER" id="PTHR37625:SF4">
    <property type="entry name" value="OUTER MEMBRANE LIPOPROTEIN"/>
    <property type="match status" value="1"/>
</dbReference>
<feature type="signal peptide" evidence="1">
    <location>
        <begin position="1"/>
        <end position="23"/>
    </location>
</feature>
<accession>A0ABV9A0M3</accession>
<reference evidence="3" key="1">
    <citation type="journal article" date="2019" name="Int. J. Syst. Evol. Microbiol.">
        <title>The Global Catalogue of Microorganisms (GCM) 10K type strain sequencing project: providing services to taxonomists for standard genome sequencing and annotation.</title>
        <authorList>
            <consortium name="The Broad Institute Genomics Platform"/>
            <consortium name="The Broad Institute Genome Sequencing Center for Infectious Disease"/>
            <person name="Wu L."/>
            <person name="Ma J."/>
        </authorList>
    </citation>
    <scope>NUCLEOTIDE SEQUENCE [LARGE SCALE GENOMIC DNA]</scope>
    <source>
        <strain evidence="3">CGMCC 4.7608</strain>
    </source>
</reference>
<keyword evidence="1" id="KW-0732">Signal</keyword>
<sequence>MKHCLPALRAGLLMLGLTLPLSACGLWQSTKNVTVSAAQKIFLTRVERLNLDLMASEELNTDAGQRPLTVVVRVYQLKDKAAFMAAPYQTLLEQDQTALAADLLASHQVLLRPGAAISLREPYRQDAAYVGVIALFRQIDGGQTWRLLLDKKELDNDKPLQLELRGYALSRRQAAEQ</sequence>
<evidence type="ECO:0000313" key="3">
    <source>
        <dbReference type="Proteomes" id="UP001595999"/>
    </source>
</evidence>
<dbReference type="InterPro" id="IPR017734">
    <property type="entry name" value="T6SS_SciN"/>
</dbReference>
<comment type="caution">
    <text evidence="2">The sequence shown here is derived from an EMBL/GenBank/DDBJ whole genome shotgun (WGS) entry which is preliminary data.</text>
</comment>
<protein>
    <submittedName>
        <fullName evidence="2">Type VI secretion system lipoprotein TssJ</fullName>
    </submittedName>
</protein>
<gene>
    <name evidence="2" type="primary">tssJ</name>
    <name evidence="2" type="ORF">ACFO0R_22420</name>
</gene>
<dbReference type="Proteomes" id="UP001595999">
    <property type="component" value="Unassembled WGS sequence"/>
</dbReference>
<evidence type="ECO:0000313" key="2">
    <source>
        <dbReference type="EMBL" id="MFC4492375.1"/>
    </source>
</evidence>
<proteinExistence type="predicted"/>
<feature type="chain" id="PRO_5045966940" evidence="1">
    <location>
        <begin position="24"/>
        <end position="177"/>
    </location>
</feature>
<dbReference type="NCBIfam" id="TIGR03352">
    <property type="entry name" value="VI_chp_3"/>
    <property type="match status" value="1"/>
</dbReference>
<dbReference type="Gene3D" id="2.60.40.4150">
    <property type="entry name" value="Type VI secretion system, lipoprotein SciN"/>
    <property type="match status" value="1"/>
</dbReference>
<evidence type="ECO:0000256" key="1">
    <source>
        <dbReference type="SAM" id="SignalP"/>
    </source>
</evidence>
<dbReference type="Pfam" id="PF12790">
    <property type="entry name" value="T6SS-SciN"/>
    <property type="match status" value="1"/>
</dbReference>
<organism evidence="2 3">
    <name type="scientific">Chromobacterium aquaticum</name>
    <dbReference type="NCBI Taxonomy" id="467180"/>
    <lineage>
        <taxon>Bacteria</taxon>
        <taxon>Pseudomonadati</taxon>
        <taxon>Pseudomonadota</taxon>
        <taxon>Betaproteobacteria</taxon>
        <taxon>Neisseriales</taxon>
        <taxon>Chromobacteriaceae</taxon>
        <taxon>Chromobacterium</taxon>
    </lineage>
</organism>
<dbReference type="InterPro" id="IPR038706">
    <property type="entry name" value="Type_VI_SciN-like_sf"/>
</dbReference>
<keyword evidence="3" id="KW-1185">Reference proteome</keyword>
<dbReference type="RefSeq" id="WP_231462609.1">
    <property type="nucleotide sequence ID" value="NZ_JAJOHW010000078.1"/>
</dbReference>
<dbReference type="EMBL" id="JBHSEK010000027">
    <property type="protein sequence ID" value="MFC4492375.1"/>
    <property type="molecule type" value="Genomic_DNA"/>
</dbReference>